<feature type="domain" description="Tn3 transposase DDE" evidence="1">
    <location>
        <begin position="193"/>
        <end position="309"/>
    </location>
</feature>
<dbReference type="AlphaFoldDB" id="A0A7W8B4D3"/>
<evidence type="ECO:0000259" key="1">
    <source>
        <dbReference type="Pfam" id="PF01526"/>
    </source>
</evidence>
<comment type="caution">
    <text evidence="2">The sequence shown here is derived from an EMBL/GenBank/DDBJ whole genome shotgun (WGS) entry which is preliminary data.</text>
</comment>
<organism evidence="2 3">
    <name type="scientific">Streptomyces spectabilis</name>
    <dbReference type="NCBI Taxonomy" id="68270"/>
    <lineage>
        <taxon>Bacteria</taxon>
        <taxon>Bacillati</taxon>
        <taxon>Actinomycetota</taxon>
        <taxon>Actinomycetes</taxon>
        <taxon>Kitasatosporales</taxon>
        <taxon>Streptomycetaceae</taxon>
        <taxon>Streptomyces</taxon>
    </lineage>
</organism>
<protein>
    <recommendedName>
        <fullName evidence="1">Tn3 transposase DDE domain-containing protein</fullName>
    </recommendedName>
</protein>
<gene>
    <name evidence="2" type="ORF">FHS40_009269</name>
</gene>
<dbReference type="EMBL" id="JACHJD010000079">
    <property type="protein sequence ID" value="MBB5110139.1"/>
    <property type="molecule type" value="Genomic_DNA"/>
</dbReference>
<sequence length="310" mass="35110">MLAFRFNNNEHRPVLDGLQPILAHADAKTTYYPPGTHVQVKHVVKADWREFALDTDPKGKARVVRLVYECCVLQALRDCLRCKEIWVVGADRWRNPDEDLPQDFDAQRTENYRKLALPLAALEFPEAVRLEMREELDKLHHDLPKLSWLSISDKYLGGAIKLNPLDALPEPKNLRRLKKYIEQRWGTTPLIEFLKEAVLRTGALTELTGVGTRTSLSEADLTERLLLCTYGYGTNSGLRAVAAGDHPHTEEDIRYTARRYLTPTGLKAMAVAIANATFAARQETIWGQGTTTVASDSTHFAAWDRNIFTE</sequence>
<dbReference type="GO" id="GO:0006313">
    <property type="term" value="P:DNA transposition"/>
    <property type="evidence" value="ECO:0007669"/>
    <property type="project" value="InterPro"/>
</dbReference>
<evidence type="ECO:0000313" key="3">
    <source>
        <dbReference type="Proteomes" id="UP000549009"/>
    </source>
</evidence>
<dbReference type="InterPro" id="IPR002513">
    <property type="entry name" value="Tn3_Tnp_DDE_dom"/>
</dbReference>
<proteinExistence type="predicted"/>
<evidence type="ECO:0000313" key="2">
    <source>
        <dbReference type="EMBL" id="MBB5110139.1"/>
    </source>
</evidence>
<reference evidence="2 3" key="1">
    <citation type="submission" date="2020-08" db="EMBL/GenBank/DDBJ databases">
        <title>Genomic Encyclopedia of Type Strains, Phase III (KMG-III): the genomes of soil and plant-associated and newly described type strains.</title>
        <authorList>
            <person name="Whitman W."/>
        </authorList>
    </citation>
    <scope>NUCLEOTIDE SEQUENCE [LARGE SCALE GENOMIC DNA]</scope>
    <source>
        <strain evidence="2 3">CECT 3146</strain>
    </source>
</reference>
<dbReference type="Pfam" id="PF01526">
    <property type="entry name" value="DDE_Tnp_Tn3"/>
    <property type="match status" value="1"/>
</dbReference>
<dbReference type="Proteomes" id="UP000549009">
    <property type="component" value="Unassembled WGS sequence"/>
</dbReference>
<accession>A0A7W8B4D3</accession>
<keyword evidence="3" id="KW-1185">Reference proteome</keyword>
<dbReference type="GO" id="GO:0004803">
    <property type="term" value="F:transposase activity"/>
    <property type="evidence" value="ECO:0007669"/>
    <property type="project" value="InterPro"/>
</dbReference>
<name>A0A7W8B4D3_STRST</name>